<name>A0ABD4EQN8_9GAMM</name>
<evidence type="ECO:0000313" key="3">
    <source>
        <dbReference type="Proteomes" id="UP000075763"/>
    </source>
</evidence>
<dbReference type="AlphaFoldDB" id="A0ABD4EQN8"/>
<gene>
    <name evidence="2" type="ORF">A2I96_01525</name>
</gene>
<protein>
    <recommendedName>
        <fullName evidence="1">Antitoxin Xre/MbcA/ParS-like toxin-binding domain-containing protein</fullName>
    </recommendedName>
</protein>
<feature type="domain" description="Antitoxin Xre/MbcA/ParS-like toxin-binding" evidence="1">
    <location>
        <begin position="81"/>
        <end position="124"/>
    </location>
</feature>
<proteinExistence type="predicted"/>
<evidence type="ECO:0000313" key="2">
    <source>
        <dbReference type="EMBL" id="KYL35257.1"/>
    </source>
</evidence>
<reference evidence="2 3" key="1">
    <citation type="submission" date="2016-03" db="EMBL/GenBank/DDBJ databases">
        <authorList>
            <person name="Zhang H."/>
            <person name="Liu R."/>
            <person name="Wang M."/>
            <person name="Wang H."/>
            <person name="Wang L."/>
            <person name="Song L."/>
        </authorList>
    </citation>
    <scope>NUCLEOTIDE SEQUENCE [LARGE SCALE GENOMIC DNA]</scope>
    <source>
        <strain evidence="2 3">DSM 16099</strain>
    </source>
</reference>
<comment type="caution">
    <text evidence="2">The sequence shown here is derived from an EMBL/GenBank/DDBJ whole genome shotgun (WGS) entry which is preliminary data.</text>
</comment>
<sequence length="128" mass="14621">MPLKPNQLDIKSEQVAQVALKTFFNIMFEWSVTEAHQIAFLGSPRPEIFKDWQRNESSSLSTETLERISCFIIMYKNLGLLFPKREQANEWVHKPNRAFGGASALSFLSSGCPSQLHKVCIYLNSQLN</sequence>
<dbReference type="Pfam" id="PF09722">
    <property type="entry name" value="Xre_MbcA_ParS_C"/>
    <property type="match status" value="1"/>
</dbReference>
<dbReference type="Proteomes" id="UP000075763">
    <property type="component" value="Unassembled WGS sequence"/>
</dbReference>
<evidence type="ECO:0000259" key="1">
    <source>
        <dbReference type="Pfam" id="PF09722"/>
    </source>
</evidence>
<accession>A0ABD4EQN8</accession>
<dbReference type="EMBL" id="LVCN01000023">
    <property type="protein sequence ID" value="KYL35257.1"/>
    <property type="molecule type" value="Genomic_DNA"/>
</dbReference>
<dbReference type="InterPro" id="IPR024467">
    <property type="entry name" value="Xre/MbcA/ParS-like_toxin-bd"/>
</dbReference>
<organism evidence="2 3">
    <name type="scientific">Pseudoalteromonas tetraodonis</name>
    <dbReference type="NCBI Taxonomy" id="43659"/>
    <lineage>
        <taxon>Bacteria</taxon>
        <taxon>Pseudomonadati</taxon>
        <taxon>Pseudomonadota</taxon>
        <taxon>Gammaproteobacteria</taxon>
        <taxon>Alteromonadales</taxon>
        <taxon>Pseudoalteromonadaceae</taxon>
        <taxon>Pseudoalteromonas</taxon>
    </lineage>
</organism>